<feature type="domain" description="Major facilitator superfamily (MFS) profile" evidence="9">
    <location>
        <begin position="9"/>
        <end position="496"/>
    </location>
</feature>
<keyword evidence="5 7" id="KW-1133">Transmembrane helix</keyword>
<evidence type="ECO:0000256" key="7">
    <source>
        <dbReference type="SAM" id="Phobius"/>
    </source>
</evidence>
<feature type="transmembrane region" description="Helical" evidence="7">
    <location>
        <begin position="135"/>
        <end position="155"/>
    </location>
</feature>
<dbReference type="GO" id="GO:0005886">
    <property type="term" value="C:plasma membrane"/>
    <property type="evidence" value="ECO:0007669"/>
    <property type="project" value="UniProtKB-SubCell"/>
</dbReference>
<feature type="transmembrane region" description="Helical" evidence="7">
    <location>
        <begin position="73"/>
        <end position="93"/>
    </location>
</feature>
<keyword evidence="3" id="KW-1003">Cell membrane</keyword>
<gene>
    <name evidence="10" type="ORF">KTC_25520</name>
</gene>
<protein>
    <submittedName>
        <fullName evidence="10">MFS transporter</fullName>
    </submittedName>
</protein>
<evidence type="ECO:0000256" key="2">
    <source>
        <dbReference type="ARBA" id="ARBA00022448"/>
    </source>
</evidence>
<sequence>MSKNTKGLVLFALMLVMSLATLESTVIATAMPSIVAQLGGITLYSWAFSAYLLTSTTTVPLYGKFADLYGRKIILFIGSGIFLLGSLACALSQSMEQLIVFRAIQGIGAGAIMPLVLTIVADLSSTPEELAKMQGVMGALWGVSSVTGPMLGGLLVDYASWHWVFYLNIPLGIFALILLFIFYKEQFVRQKHQLDYAGTILLTGTILVLLFALIQGGSAWAWTSLPSLSLFLVALIGGVAFWLVERKAAEPILPFSLFRIRPIALATAGGFLLGAILYGLTTYIPLFVQGVQGDSATGAGVVLIPYSLSWSILSMSAAFVLKRLGFRIMAQAGTFVTLLAAVMILFLQKQTSLIYLLVAMAVIGVGFGLANIVYTIIVQHSAPKHLVGVASASTQFVRLLGGTVGVAAMGSVLNGQIGQRFTEIAAHVPALAEQMQKGNSPVTVLLTPELNASFSSDVLDQLRSTFAQSLFWVFLLMAVLALVSFLLTFGYRRKELESSSAESEEVAAQEQKGFVPSH</sequence>
<organism evidence="10">
    <name type="scientific">Thermosporothrix sp. COM3</name>
    <dbReference type="NCBI Taxonomy" id="2490863"/>
    <lineage>
        <taxon>Bacteria</taxon>
        <taxon>Bacillati</taxon>
        <taxon>Chloroflexota</taxon>
        <taxon>Ktedonobacteria</taxon>
        <taxon>Ktedonobacterales</taxon>
        <taxon>Thermosporotrichaceae</taxon>
        <taxon>Thermosporothrix</taxon>
    </lineage>
</organism>
<evidence type="ECO:0000256" key="1">
    <source>
        <dbReference type="ARBA" id="ARBA00004651"/>
    </source>
</evidence>
<feature type="transmembrane region" description="Helical" evidence="7">
    <location>
        <begin position="220"/>
        <end position="243"/>
    </location>
</feature>
<feature type="transmembrane region" description="Helical" evidence="7">
    <location>
        <begin position="34"/>
        <end position="53"/>
    </location>
</feature>
<evidence type="ECO:0000256" key="6">
    <source>
        <dbReference type="ARBA" id="ARBA00023136"/>
    </source>
</evidence>
<feature type="transmembrane region" description="Helical" evidence="7">
    <location>
        <begin position="328"/>
        <end position="347"/>
    </location>
</feature>
<keyword evidence="6 7" id="KW-0472">Membrane</keyword>
<dbReference type="EMBL" id="AP019376">
    <property type="protein sequence ID" value="BBH87801.1"/>
    <property type="molecule type" value="Genomic_DNA"/>
</dbReference>
<dbReference type="Pfam" id="PF07690">
    <property type="entry name" value="MFS_1"/>
    <property type="match status" value="1"/>
</dbReference>
<feature type="transmembrane region" description="Helical" evidence="7">
    <location>
        <begin position="470"/>
        <end position="491"/>
    </location>
</feature>
<accession>A0A455SKG5</accession>
<evidence type="ECO:0000256" key="4">
    <source>
        <dbReference type="ARBA" id="ARBA00022692"/>
    </source>
</evidence>
<feature type="transmembrane region" description="Helical" evidence="7">
    <location>
        <begin position="263"/>
        <end position="286"/>
    </location>
</feature>
<dbReference type="InterPro" id="IPR020846">
    <property type="entry name" value="MFS_dom"/>
</dbReference>
<dbReference type="PROSITE" id="PS50850">
    <property type="entry name" value="MFS"/>
    <property type="match status" value="1"/>
</dbReference>
<feature type="transmembrane region" description="Helical" evidence="7">
    <location>
        <begin position="396"/>
        <end position="413"/>
    </location>
</feature>
<evidence type="ECO:0000256" key="5">
    <source>
        <dbReference type="ARBA" id="ARBA00022989"/>
    </source>
</evidence>
<reference evidence="10" key="1">
    <citation type="submission" date="2018-12" db="EMBL/GenBank/DDBJ databases">
        <title>Novel natural products biosynthetic potential of the class Ktedonobacteria.</title>
        <authorList>
            <person name="Zheng Y."/>
            <person name="Saitou A."/>
            <person name="Wang C.M."/>
            <person name="Toyoda A."/>
            <person name="Minakuchi Y."/>
            <person name="Sekiguchi Y."/>
            <person name="Ueda K."/>
            <person name="Takano H."/>
            <person name="Sakai Y."/>
            <person name="Yokota A."/>
            <person name="Yabe S."/>
        </authorList>
    </citation>
    <scope>NUCLEOTIDE SEQUENCE</scope>
    <source>
        <strain evidence="10">COM3</strain>
    </source>
</reference>
<dbReference type="PANTHER" id="PTHR23501:SF191">
    <property type="entry name" value="VACUOLAR BASIC AMINO ACID TRANSPORTER 4"/>
    <property type="match status" value="1"/>
</dbReference>
<evidence type="ECO:0000256" key="8">
    <source>
        <dbReference type="SAM" id="SignalP"/>
    </source>
</evidence>
<dbReference type="GO" id="GO:0022857">
    <property type="term" value="F:transmembrane transporter activity"/>
    <property type="evidence" value="ECO:0007669"/>
    <property type="project" value="InterPro"/>
</dbReference>
<dbReference type="Gene3D" id="1.20.1250.20">
    <property type="entry name" value="MFS general substrate transporter like domains"/>
    <property type="match status" value="1"/>
</dbReference>
<evidence type="ECO:0000256" key="3">
    <source>
        <dbReference type="ARBA" id="ARBA00022475"/>
    </source>
</evidence>
<keyword evidence="4 7" id="KW-0812">Transmembrane</keyword>
<feature type="transmembrane region" description="Helical" evidence="7">
    <location>
        <begin position="353"/>
        <end position="376"/>
    </location>
</feature>
<keyword evidence="2" id="KW-0813">Transport</keyword>
<dbReference type="InterPro" id="IPR011701">
    <property type="entry name" value="MFS"/>
</dbReference>
<comment type="subcellular location">
    <subcellularLocation>
        <location evidence="1">Cell membrane</location>
        <topology evidence="1">Multi-pass membrane protein</topology>
    </subcellularLocation>
</comment>
<feature type="transmembrane region" description="Helical" evidence="7">
    <location>
        <begin position="194"/>
        <end position="214"/>
    </location>
</feature>
<keyword evidence="8" id="KW-0732">Signal</keyword>
<dbReference type="FunFam" id="1.20.1720.10:FF:000004">
    <property type="entry name" value="EmrB/QacA family drug resistance transporter"/>
    <property type="match status" value="1"/>
</dbReference>
<evidence type="ECO:0000313" key="10">
    <source>
        <dbReference type="EMBL" id="BBH87801.1"/>
    </source>
</evidence>
<dbReference type="AlphaFoldDB" id="A0A455SKG5"/>
<dbReference type="SUPFAM" id="SSF103473">
    <property type="entry name" value="MFS general substrate transporter"/>
    <property type="match status" value="1"/>
</dbReference>
<feature type="transmembrane region" description="Helical" evidence="7">
    <location>
        <begin position="161"/>
        <end position="182"/>
    </location>
</feature>
<feature type="transmembrane region" description="Helical" evidence="7">
    <location>
        <begin position="298"/>
        <end position="321"/>
    </location>
</feature>
<name>A0A455SKG5_9CHLR</name>
<dbReference type="CDD" id="cd17502">
    <property type="entry name" value="MFS_Azr1_MDR_like"/>
    <property type="match status" value="1"/>
</dbReference>
<dbReference type="Gene3D" id="1.20.1720.10">
    <property type="entry name" value="Multidrug resistance protein D"/>
    <property type="match status" value="1"/>
</dbReference>
<dbReference type="InterPro" id="IPR036259">
    <property type="entry name" value="MFS_trans_sf"/>
</dbReference>
<feature type="transmembrane region" description="Helical" evidence="7">
    <location>
        <begin position="99"/>
        <end position="123"/>
    </location>
</feature>
<dbReference type="PANTHER" id="PTHR23501">
    <property type="entry name" value="MAJOR FACILITATOR SUPERFAMILY"/>
    <property type="match status" value="1"/>
</dbReference>
<proteinExistence type="predicted"/>
<evidence type="ECO:0000259" key="9">
    <source>
        <dbReference type="PROSITE" id="PS50850"/>
    </source>
</evidence>
<feature type="chain" id="PRO_5019832398" evidence="8">
    <location>
        <begin position="23"/>
        <end position="518"/>
    </location>
</feature>
<feature type="signal peptide" evidence="8">
    <location>
        <begin position="1"/>
        <end position="22"/>
    </location>
</feature>